<comment type="catalytic activity">
    <reaction evidence="1 11 12">
        <text>[protein]-peptidylproline (omega=180) = [protein]-peptidylproline (omega=0)</text>
        <dbReference type="Rhea" id="RHEA:16237"/>
        <dbReference type="Rhea" id="RHEA-COMP:10747"/>
        <dbReference type="Rhea" id="RHEA-COMP:10748"/>
        <dbReference type="ChEBI" id="CHEBI:83833"/>
        <dbReference type="ChEBI" id="CHEBI:83834"/>
        <dbReference type="EC" id="5.2.1.8"/>
    </reaction>
</comment>
<dbReference type="Gene3D" id="3.30.70.1050">
    <property type="entry name" value="Trigger factor ribosome-binding domain"/>
    <property type="match status" value="1"/>
</dbReference>
<keyword evidence="11" id="KW-0963">Cytoplasm</keyword>
<dbReference type="InterPro" id="IPR036611">
    <property type="entry name" value="Trigger_fac_ribosome-bd_sf"/>
</dbReference>
<dbReference type="InterPro" id="IPR008880">
    <property type="entry name" value="Trigger_fac_C"/>
</dbReference>
<feature type="compositionally biased region" description="Polar residues" evidence="13">
    <location>
        <begin position="189"/>
        <end position="205"/>
    </location>
</feature>
<keyword evidence="5 11" id="KW-0132">Cell division</keyword>
<dbReference type="Gene3D" id="3.10.50.40">
    <property type="match status" value="1"/>
</dbReference>
<evidence type="ECO:0000256" key="12">
    <source>
        <dbReference type="PROSITE-ProRule" id="PRU00277"/>
    </source>
</evidence>
<dbReference type="PANTHER" id="PTHR30560:SF3">
    <property type="entry name" value="TRIGGER FACTOR-LIKE PROTEIN TIG, CHLOROPLASTIC"/>
    <property type="match status" value="1"/>
</dbReference>
<organism evidence="16">
    <name type="scientific">Candidatus Kentrum sp. FW</name>
    <dbReference type="NCBI Taxonomy" id="2126338"/>
    <lineage>
        <taxon>Bacteria</taxon>
        <taxon>Pseudomonadati</taxon>
        <taxon>Pseudomonadota</taxon>
        <taxon>Gammaproteobacteria</taxon>
        <taxon>Candidatus Kentrum</taxon>
    </lineage>
</organism>
<evidence type="ECO:0000256" key="4">
    <source>
        <dbReference type="ARBA" id="ARBA00016902"/>
    </source>
</evidence>
<reference evidence="16" key="1">
    <citation type="submission" date="2019-02" db="EMBL/GenBank/DDBJ databases">
        <authorList>
            <person name="Gruber-Vodicka R. H."/>
            <person name="Seah K. B. B."/>
        </authorList>
    </citation>
    <scope>NUCLEOTIDE SEQUENCE</scope>
    <source>
        <strain evidence="16">BECK_BZ106</strain>
        <strain evidence="15">BECK_BZ15</strain>
    </source>
</reference>
<dbReference type="Pfam" id="PF05697">
    <property type="entry name" value="Trigger_N"/>
    <property type="match status" value="1"/>
</dbReference>
<dbReference type="EMBL" id="CAADEW010000012">
    <property type="protein sequence ID" value="VFJ46161.1"/>
    <property type="molecule type" value="Genomic_DNA"/>
</dbReference>
<dbReference type="EMBL" id="CAADFD010000009">
    <property type="protein sequence ID" value="VFJ51557.1"/>
    <property type="molecule type" value="Genomic_DNA"/>
</dbReference>
<dbReference type="InterPro" id="IPR008881">
    <property type="entry name" value="Trigger_fac_ribosome-bd_bac"/>
</dbReference>
<dbReference type="EC" id="5.2.1.8" evidence="3 11"/>
<feature type="region of interest" description="Disordered" evidence="13">
    <location>
        <begin position="460"/>
        <end position="480"/>
    </location>
</feature>
<feature type="domain" description="PPIase FKBP-type" evidence="14">
    <location>
        <begin position="165"/>
        <end position="253"/>
    </location>
</feature>
<comment type="subcellular location">
    <subcellularLocation>
        <location evidence="11">Cytoplasm</location>
    </subcellularLocation>
    <text evidence="11">About half TF is bound to the ribosome near the polypeptide exit tunnel while the other half is free in the cytoplasm.</text>
</comment>
<protein>
    <recommendedName>
        <fullName evidence="4 11">Trigger factor</fullName>
        <shortName evidence="11">TF</shortName>
        <ecNumber evidence="3 11">5.2.1.8</ecNumber>
    </recommendedName>
    <alternativeName>
        <fullName evidence="10 11">PPIase</fullName>
    </alternativeName>
</protein>
<evidence type="ECO:0000256" key="8">
    <source>
        <dbReference type="ARBA" id="ARBA00023235"/>
    </source>
</evidence>
<keyword evidence="6 11" id="KW-0697">Rotamase</keyword>
<name>A0A450SFE6_9GAMM</name>
<evidence type="ECO:0000256" key="3">
    <source>
        <dbReference type="ARBA" id="ARBA00013194"/>
    </source>
</evidence>
<gene>
    <name evidence="11" type="primary">tig</name>
    <name evidence="15" type="ORF">BECKFW1821A_GA0114235_101233</name>
    <name evidence="16" type="ORF">BECKFW1821B_GA0114236_100941</name>
</gene>
<feature type="compositionally biased region" description="Polar residues" evidence="13">
    <location>
        <begin position="460"/>
        <end position="474"/>
    </location>
</feature>
<dbReference type="SUPFAM" id="SSF54534">
    <property type="entry name" value="FKBP-like"/>
    <property type="match status" value="1"/>
</dbReference>
<keyword evidence="8 11" id="KW-0413">Isomerase</keyword>
<keyword evidence="7 11" id="KW-0143">Chaperone</keyword>
<evidence type="ECO:0000313" key="16">
    <source>
        <dbReference type="EMBL" id="VFJ51557.1"/>
    </source>
</evidence>
<dbReference type="PROSITE" id="PS50059">
    <property type="entry name" value="FKBP_PPIASE"/>
    <property type="match status" value="1"/>
</dbReference>
<dbReference type="InterPro" id="IPR005215">
    <property type="entry name" value="Trig_fac"/>
</dbReference>
<evidence type="ECO:0000256" key="11">
    <source>
        <dbReference type="HAMAP-Rule" id="MF_00303"/>
    </source>
</evidence>
<evidence type="ECO:0000256" key="10">
    <source>
        <dbReference type="ARBA" id="ARBA00029986"/>
    </source>
</evidence>
<comment type="function">
    <text evidence="11">Involved in protein export. Acts as a chaperone by maintaining the newly synthesized protein in an open conformation. Functions as a peptidyl-prolyl cis-trans isomerase.</text>
</comment>
<dbReference type="PIRSF" id="PIRSF003095">
    <property type="entry name" value="Trigger_factor"/>
    <property type="match status" value="1"/>
</dbReference>
<keyword evidence="9 11" id="KW-0131">Cell cycle</keyword>
<evidence type="ECO:0000256" key="2">
    <source>
        <dbReference type="ARBA" id="ARBA00005464"/>
    </source>
</evidence>
<evidence type="ECO:0000256" key="7">
    <source>
        <dbReference type="ARBA" id="ARBA00023186"/>
    </source>
</evidence>
<dbReference type="GO" id="GO:0051083">
    <property type="term" value="P:'de novo' cotranslational protein folding"/>
    <property type="evidence" value="ECO:0007669"/>
    <property type="project" value="TreeGrafter"/>
</dbReference>
<dbReference type="GO" id="GO:0005737">
    <property type="term" value="C:cytoplasm"/>
    <property type="evidence" value="ECO:0007669"/>
    <property type="project" value="UniProtKB-SubCell"/>
</dbReference>
<accession>A0A450SFE6</accession>
<dbReference type="Pfam" id="PF05698">
    <property type="entry name" value="Trigger_C"/>
    <property type="match status" value="1"/>
</dbReference>
<evidence type="ECO:0000256" key="5">
    <source>
        <dbReference type="ARBA" id="ARBA00022618"/>
    </source>
</evidence>
<dbReference type="InterPro" id="IPR037041">
    <property type="entry name" value="Trigger_fac_C_sf"/>
</dbReference>
<sequence length="480" mass="53538">MHVTVDITNDATDGFNRRMRVEIPEDRIMNDVNEQIRSLMPTTKIPGFRTGKAPLKLLLARYGREAREDVVRKLLYSTFQEALTQENLRLADSPTFAEINSDSGKGLTYTATFDVYPEIETPDVKDLEIRRPVAKVTDEDVDRMIETLRKQCKTWSKIERPATNGDRVMVDLEGVVSARPTEENAPAETASSDADSSPETTSSPEAATPEIKKGTNVPVELGSGTMIEGFEKGLIGVKAGDERALALEFPDQYYNPELAGRPVTFTVKVLSVEESALPDTDEDLIKYFGIEDKNMEGFRAATREDMEQKLALAVQAETNKRVIDALLANNPISGLPKNVVTKEAKAIAERKRHEFMGIGVDMEKLDLQPSKFEHEAHQQITLSLLLNKLVSAGNITVEADSVRKRIETIASGYQDPKKVIAWHYDDDERLLPIRMMVLQDQVVEWVLEHANVTEDQTSFDALLNPSSPSTLDSQSDTKDT</sequence>
<dbReference type="GO" id="GO:0003755">
    <property type="term" value="F:peptidyl-prolyl cis-trans isomerase activity"/>
    <property type="evidence" value="ECO:0007669"/>
    <property type="project" value="UniProtKB-UniRule"/>
</dbReference>
<dbReference type="InterPro" id="IPR046357">
    <property type="entry name" value="PPIase_dom_sf"/>
</dbReference>
<proteinExistence type="inferred from homology"/>
<dbReference type="InterPro" id="IPR001179">
    <property type="entry name" value="PPIase_FKBP_dom"/>
</dbReference>
<dbReference type="Gene3D" id="1.10.3120.10">
    <property type="entry name" value="Trigger factor, C-terminal domain"/>
    <property type="match status" value="1"/>
</dbReference>
<dbReference type="PANTHER" id="PTHR30560">
    <property type="entry name" value="TRIGGER FACTOR CHAPERONE AND PEPTIDYL-PROLYL CIS/TRANS ISOMERASE"/>
    <property type="match status" value="1"/>
</dbReference>
<dbReference type="GO" id="GO:0043335">
    <property type="term" value="P:protein unfolding"/>
    <property type="evidence" value="ECO:0007669"/>
    <property type="project" value="TreeGrafter"/>
</dbReference>
<dbReference type="HAMAP" id="MF_00303">
    <property type="entry name" value="Trigger_factor_Tig"/>
    <property type="match status" value="1"/>
</dbReference>
<dbReference type="GO" id="GO:0044183">
    <property type="term" value="F:protein folding chaperone"/>
    <property type="evidence" value="ECO:0007669"/>
    <property type="project" value="TreeGrafter"/>
</dbReference>
<dbReference type="GO" id="GO:0043022">
    <property type="term" value="F:ribosome binding"/>
    <property type="evidence" value="ECO:0007669"/>
    <property type="project" value="TreeGrafter"/>
</dbReference>
<evidence type="ECO:0000256" key="1">
    <source>
        <dbReference type="ARBA" id="ARBA00000971"/>
    </source>
</evidence>
<dbReference type="GO" id="GO:0015031">
    <property type="term" value="P:protein transport"/>
    <property type="evidence" value="ECO:0007669"/>
    <property type="project" value="UniProtKB-UniRule"/>
</dbReference>
<dbReference type="InterPro" id="IPR027304">
    <property type="entry name" value="Trigger_fact/SurA_dom_sf"/>
</dbReference>
<dbReference type="Pfam" id="PF00254">
    <property type="entry name" value="FKBP_C"/>
    <property type="match status" value="1"/>
</dbReference>
<evidence type="ECO:0000313" key="15">
    <source>
        <dbReference type="EMBL" id="VFJ46161.1"/>
    </source>
</evidence>
<dbReference type="SUPFAM" id="SSF102735">
    <property type="entry name" value="Trigger factor ribosome-binding domain"/>
    <property type="match status" value="1"/>
</dbReference>
<comment type="similarity">
    <text evidence="2 11">Belongs to the FKBP-type PPIase family. Tig subfamily.</text>
</comment>
<dbReference type="SUPFAM" id="SSF109998">
    <property type="entry name" value="Triger factor/SurA peptide-binding domain-like"/>
    <property type="match status" value="1"/>
</dbReference>
<evidence type="ECO:0000256" key="6">
    <source>
        <dbReference type="ARBA" id="ARBA00023110"/>
    </source>
</evidence>
<evidence type="ECO:0000259" key="14">
    <source>
        <dbReference type="PROSITE" id="PS50059"/>
    </source>
</evidence>
<evidence type="ECO:0000256" key="13">
    <source>
        <dbReference type="SAM" id="MobiDB-lite"/>
    </source>
</evidence>
<evidence type="ECO:0000256" key="9">
    <source>
        <dbReference type="ARBA" id="ARBA00023306"/>
    </source>
</evidence>
<comment type="domain">
    <text evidence="11">Consists of 3 domains; the N-terminus binds the ribosome, the middle domain has PPIase activity, while the C-terminus has intrinsic chaperone activity on its own.</text>
</comment>
<dbReference type="AlphaFoldDB" id="A0A450SFE6"/>
<feature type="region of interest" description="Disordered" evidence="13">
    <location>
        <begin position="178"/>
        <end position="219"/>
    </location>
</feature>
<dbReference type="GO" id="GO:0051301">
    <property type="term" value="P:cell division"/>
    <property type="evidence" value="ECO:0007669"/>
    <property type="project" value="UniProtKB-KW"/>
</dbReference>